<comment type="caution">
    <text evidence="2">The sequence shown here is derived from an EMBL/GenBank/DDBJ whole genome shotgun (WGS) entry which is preliminary data.</text>
</comment>
<accession>A0A498HML5</accession>
<reference evidence="2 3" key="1">
    <citation type="submission" date="2018-10" db="EMBL/GenBank/DDBJ databases">
        <title>A high-quality apple genome assembly.</title>
        <authorList>
            <person name="Hu J."/>
        </authorList>
    </citation>
    <scope>NUCLEOTIDE SEQUENCE [LARGE SCALE GENOMIC DNA]</scope>
    <source>
        <strain evidence="3">cv. HFTH1</strain>
        <tissue evidence="2">Young leaf</tissue>
    </source>
</reference>
<evidence type="ECO:0000313" key="2">
    <source>
        <dbReference type="EMBL" id="RXH71970.1"/>
    </source>
</evidence>
<sequence length="180" mass="20362">MASQVSSPRPNTPLPTGNHDYQGYRRQVTAANMENHHGAPQNLQRPNYNTPLPTGDHDYQGYRLQVTAANMENHHGAPQNLQRPNYNIKSYEAAEIHGGILTEWYGTRIPTAKPINIRRYYSLVSPLNIMLEYMVDEPRAHSNNTDTVPTLPPVQFVRATRGPVANGKEIRSKKPPRGKW</sequence>
<dbReference type="EMBL" id="RDQH01000342">
    <property type="protein sequence ID" value="RXH71970.1"/>
    <property type="molecule type" value="Genomic_DNA"/>
</dbReference>
<protein>
    <submittedName>
        <fullName evidence="2">Uncharacterized protein</fullName>
    </submittedName>
</protein>
<keyword evidence="3" id="KW-1185">Reference proteome</keyword>
<dbReference type="Proteomes" id="UP000290289">
    <property type="component" value="Chromosome 16"/>
</dbReference>
<name>A0A498HML5_MALDO</name>
<gene>
    <name evidence="2" type="ORF">DVH24_025471</name>
</gene>
<evidence type="ECO:0000256" key="1">
    <source>
        <dbReference type="SAM" id="MobiDB-lite"/>
    </source>
</evidence>
<organism evidence="2 3">
    <name type="scientific">Malus domestica</name>
    <name type="common">Apple</name>
    <name type="synonym">Pyrus malus</name>
    <dbReference type="NCBI Taxonomy" id="3750"/>
    <lineage>
        <taxon>Eukaryota</taxon>
        <taxon>Viridiplantae</taxon>
        <taxon>Streptophyta</taxon>
        <taxon>Embryophyta</taxon>
        <taxon>Tracheophyta</taxon>
        <taxon>Spermatophyta</taxon>
        <taxon>Magnoliopsida</taxon>
        <taxon>eudicotyledons</taxon>
        <taxon>Gunneridae</taxon>
        <taxon>Pentapetalae</taxon>
        <taxon>rosids</taxon>
        <taxon>fabids</taxon>
        <taxon>Rosales</taxon>
        <taxon>Rosaceae</taxon>
        <taxon>Amygdaloideae</taxon>
        <taxon>Maleae</taxon>
        <taxon>Malus</taxon>
    </lineage>
</organism>
<evidence type="ECO:0000313" key="3">
    <source>
        <dbReference type="Proteomes" id="UP000290289"/>
    </source>
</evidence>
<feature type="region of interest" description="Disordered" evidence="1">
    <location>
        <begin position="1"/>
        <end position="22"/>
    </location>
</feature>
<dbReference type="AlphaFoldDB" id="A0A498HML5"/>
<proteinExistence type="predicted"/>